<keyword evidence="10" id="KW-1185">Reference proteome</keyword>
<dbReference type="PANTHER" id="PTHR43671">
    <property type="entry name" value="SERINE/THREONINE-PROTEIN KINASE NEK"/>
    <property type="match status" value="1"/>
</dbReference>
<gene>
    <name evidence="9" type="ORF">B6N60_01585</name>
</gene>
<accession>A0A975T7K0</accession>
<dbReference type="PROSITE" id="PS50011">
    <property type="entry name" value="PROTEIN_KINASE_DOM"/>
    <property type="match status" value="1"/>
</dbReference>
<organism evidence="9 10">
    <name type="scientific">Richelia sinica FACHB-800</name>
    <dbReference type="NCBI Taxonomy" id="1357546"/>
    <lineage>
        <taxon>Bacteria</taxon>
        <taxon>Bacillati</taxon>
        <taxon>Cyanobacteriota</taxon>
        <taxon>Cyanophyceae</taxon>
        <taxon>Nostocales</taxon>
        <taxon>Nostocaceae</taxon>
        <taxon>Richelia</taxon>
    </lineage>
</organism>
<evidence type="ECO:0000256" key="5">
    <source>
        <dbReference type="ARBA" id="ARBA00022777"/>
    </source>
</evidence>
<evidence type="ECO:0000313" key="10">
    <source>
        <dbReference type="Proteomes" id="UP000683511"/>
    </source>
</evidence>
<dbReference type="KEGG" id="rsin:B6N60_01585"/>
<evidence type="ECO:0000256" key="7">
    <source>
        <dbReference type="PROSITE-ProRule" id="PRU10141"/>
    </source>
</evidence>
<evidence type="ECO:0000256" key="6">
    <source>
        <dbReference type="ARBA" id="ARBA00022840"/>
    </source>
</evidence>
<dbReference type="GO" id="GO:0005524">
    <property type="term" value="F:ATP binding"/>
    <property type="evidence" value="ECO:0007669"/>
    <property type="project" value="UniProtKB-UniRule"/>
</dbReference>
<dbReference type="EMBL" id="CP021056">
    <property type="protein sequence ID" value="QXE22898.1"/>
    <property type="molecule type" value="Genomic_DNA"/>
</dbReference>
<dbReference type="Proteomes" id="UP000683511">
    <property type="component" value="Chromosome"/>
</dbReference>
<dbReference type="InterPro" id="IPR017441">
    <property type="entry name" value="Protein_kinase_ATP_BS"/>
</dbReference>
<dbReference type="InterPro" id="IPR011009">
    <property type="entry name" value="Kinase-like_dom_sf"/>
</dbReference>
<sequence length="530" mass="60567">MNTIMNKSKTEADNYIGKLLSNRYFIKDLLGLGGMGRVYLAEDIAKGGKLVAIKMLRLNLVNEQIAQRFGREIFIGAQLGRKSKNIVRLFSYGVTEEKIPFYVMEYLQGKTLKQILKTQTLSLEKILEISQQLCLGLQCAHKGVSLKGQIYPIVHRDIKPENIFINENSKNSETVKILDFGIAKFLTESSGMTLTESFVGSLPYCSPEHMEGQLHLDVRSDIYSLGLIMFEMITGKHPFHTTSRSFGTWYQLHRFQNPPKFTQVNPQVKVPQKLEELVMWCLAKDVSDRPQSIKAVLEVLKTIDVHPTESSLSSLEAPPTDSISVKLVPITSVTEKECLQQTWPKNKPIAPIVFPYLLPTTQGLIPTFWAMLPRAEIEKLINKTHTTEFISKITAYPMVLWITILYDQESSLSRWLSYYLDIKDEKGEKIVNNLAKLGYYHLLFFPLESPDKCAYVKTLNITVHQRQKLADEINLSHTLSEYISAKQAKDLLKKEYDNVKAKIIKRLSIEQQDDTLGLKPWIAKLFDKLF</sequence>
<reference evidence="9" key="1">
    <citation type="submission" date="2017-04" db="EMBL/GenBank/DDBJ databases">
        <title>Genome deletions in a multicellular cyanobacterial endosymbiont for morphological adaptation in marine diatoms.</title>
        <authorList>
            <person name="Wang Y."/>
            <person name="Gao H."/>
            <person name="Li R."/>
            <person name="Xu X."/>
        </authorList>
    </citation>
    <scope>NUCLEOTIDE SEQUENCE</scope>
    <source>
        <strain evidence="9">FACHB 800</strain>
    </source>
</reference>
<feature type="domain" description="Protein kinase" evidence="8">
    <location>
        <begin position="24"/>
        <end position="309"/>
    </location>
</feature>
<evidence type="ECO:0000256" key="2">
    <source>
        <dbReference type="ARBA" id="ARBA00012513"/>
    </source>
</evidence>
<dbReference type="Gene3D" id="3.30.200.20">
    <property type="entry name" value="Phosphorylase Kinase, domain 1"/>
    <property type="match status" value="1"/>
</dbReference>
<keyword evidence="3" id="KW-0808">Transferase</keyword>
<dbReference type="PANTHER" id="PTHR43671:SF13">
    <property type="entry name" value="SERINE_THREONINE-PROTEIN KINASE NEK2"/>
    <property type="match status" value="1"/>
</dbReference>
<dbReference type="SMART" id="SM00220">
    <property type="entry name" value="S_TKc"/>
    <property type="match status" value="1"/>
</dbReference>
<dbReference type="PROSITE" id="PS00108">
    <property type="entry name" value="PROTEIN_KINASE_ST"/>
    <property type="match status" value="1"/>
</dbReference>
<comment type="similarity">
    <text evidence="1">Belongs to the protein kinase superfamily. NEK Ser/Thr protein kinase family. NIMA subfamily.</text>
</comment>
<dbReference type="AlphaFoldDB" id="A0A975T7K0"/>
<feature type="binding site" evidence="7">
    <location>
        <position position="54"/>
    </location>
    <ligand>
        <name>ATP</name>
        <dbReference type="ChEBI" id="CHEBI:30616"/>
    </ligand>
</feature>
<keyword evidence="9" id="KW-0723">Serine/threonine-protein kinase</keyword>
<evidence type="ECO:0000256" key="3">
    <source>
        <dbReference type="ARBA" id="ARBA00022679"/>
    </source>
</evidence>
<dbReference type="Gene3D" id="1.10.510.10">
    <property type="entry name" value="Transferase(Phosphotransferase) domain 1"/>
    <property type="match status" value="1"/>
</dbReference>
<keyword evidence="4 7" id="KW-0547">Nucleotide-binding</keyword>
<dbReference type="PROSITE" id="PS00107">
    <property type="entry name" value="PROTEIN_KINASE_ATP"/>
    <property type="match status" value="1"/>
</dbReference>
<evidence type="ECO:0000256" key="4">
    <source>
        <dbReference type="ARBA" id="ARBA00022741"/>
    </source>
</evidence>
<keyword evidence="5 9" id="KW-0418">Kinase</keyword>
<keyword evidence="6 7" id="KW-0067">ATP-binding</keyword>
<dbReference type="InterPro" id="IPR008271">
    <property type="entry name" value="Ser/Thr_kinase_AS"/>
</dbReference>
<dbReference type="InterPro" id="IPR050660">
    <property type="entry name" value="NEK_Ser/Thr_kinase"/>
</dbReference>
<protein>
    <recommendedName>
        <fullName evidence="2">non-specific serine/threonine protein kinase</fullName>
        <ecNumber evidence="2">2.7.11.1</ecNumber>
    </recommendedName>
</protein>
<proteinExistence type="inferred from homology"/>
<name>A0A975T7K0_9NOST</name>
<evidence type="ECO:0000259" key="8">
    <source>
        <dbReference type="PROSITE" id="PS50011"/>
    </source>
</evidence>
<dbReference type="Pfam" id="PF00069">
    <property type="entry name" value="Pkinase"/>
    <property type="match status" value="1"/>
</dbReference>
<dbReference type="SUPFAM" id="SSF56112">
    <property type="entry name" value="Protein kinase-like (PK-like)"/>
    <property type="match status" value="1"/>
</dbReference>
<dbReference type="InterPro" id="IPR000719">
    <property type="entry name" value="Prot_kinase_dom"/>
</dbReference>
<dbReference type="CDD" id="cd14014">
    <property type="entry name" value="STKc_PknB_like"/>
    <property type="match status" value="1"/>
</dbReference>
<evidence type="ECO:0000256" key="1">
    <source>
        <dbReference type="ARBA" id="ARBA00010886"/>
    </source>
</evidence>
<evidence type="ECO:0000313" key="9">
    <source>
        <dbReference type="EMBL" id="QXE22898.1"/>
    </source>
</evidence>
<dbReference type="GO" id="GO:0004674">
    <property type="term" value="F:protein serine/threonine kinase activity"/>
    <property type="evidence" value="ECO:0007669"/>
    <property type="project" value="UniProtKB-KW"/>
</dbReference>
<dbReference type="EC" id="2.7.11.1" evidence="2"/>